<reference evidence="3" key="1">
    <citation type="journal article" date="2019" name="Int. J. Syst. Evol. Microbiol.">
        <title>The Global Catalogue of Microorganisms (GCM) 10K type strain sequencing project: providing services to taxonomists for standard genome sequencing and annotation.</title>
        <authorList>
            <consortium name="The Broad Institute Genomics Platform"/>
            <consortium name="The Broad Institute Genome Sequencing Center for Infectious Disease"/>
            <person name="Wu L."/>
            <person name="Ma J."/>
        </authorList>
    </citation>
    <scope>NUCLEOTIDE SEQUENCE [LARGE SCALE GENOMIC DNA]</scope>
    <source>
        <strain evidence="3">CCM 7427</strain>
    </source>
</reference>
<dbReference type="RefSeq" id="WP_386834206.1">
    <property type="nucleotide sequence ID" value="NZ_JBHUNP010000001.1"/>
</dbReference>
<accession>A0ABW5QN23</accession>
<name>A0ABW5QN23_9HYPH</name>
<dbReference type="Proteomes" id="UP001597521">
    <property type="component" value="Unassembled WGS sequence"/>
</dbReference>
<dbReference type="EMBL" id="JBHUNP010000001">
    <property type="protein sequence ID" value="MFD2648871.1"/>
    <property type="molecule type" value="Genomic_DNA"/>
</dbReference>
<organism evidence="2 3">
    <name type="scientific">Devosia albogilva</name>
    <dbReference type="NCBI Taxonomy" id="429726"/>
    <lineage>
        <taxon>Bacteria</taxon>
        <taxon>Pseudomonadati</taxon>
        <taxon>Pseudomonadota</taxon>
        <taxon>Alphaproteobacteria</taxon>
        <taxon>Hyphomicrobiales</taxon>
        <taxon>Devosiaceae</taxon>
        <taxon>Devosia</taxon>
    </lineage>
</organism>
<keyword evidence="2" id="KW-0378">Hydrolase</keyword>
<evidence type="ECO:0000313" key="3">
    <source>
        <dbReference type="Proteomes" id="UP001597521"/>
    </source>
</evidence>
<dbReference type="Pfam" id="PF13472">
    <property type="entry name" value="Lipase_GDSL_2"/>
    <property type="match status" value="1"/>
</dbReference>
<dbReference type="Gene3D" id="3.40.50.1110">
    <property type="entry name" value="SGNH hydrolase"/>
    <property type="match status" value="1"/>
</dbReference>
<proteinExistence type="predicted"/>
<feature type="domain" description="SGNH hydrolase-type esterase" evidence="1">
    <location>
        <begin position="6"/>
        <end position="172"/>
    </location>
</feature>
<protein>
    <submittedName>
        <fullName evidence="2">SGNH/GDSL hydrolase family protein</fullName>
    </submittedName>
</protein>
<sequence>MAHVVLIGDSILDNGAYVAEGGDVTSRLRARLVGDRVTLLARDGAVIEGARHQLSAIPNDATFLVISAGGNDALRSVSVLSERVGTVADALGKVLVIRDRFAEQYRTLLDEADRFDPPAAICTIYDVLLPDPVQRKLANLALGVLNDVITREAARRGLPLIDLRVIFTRQDQFANAIEPSESGSEAIAAAIVEANRGMVAGRATMHTGMQL</sequence>
<evidence type="ECO:0000313" key="2">
    <source>
        <dbReference type="EMBL" id="MFD2648871.1"/>
    </source>
</evidence>
<dbReference type="SUPFAM" id="SSF52266">
    <property type="entry name" value="SGNH hydrolase"/>
    <property type="match status" value="1"/>
</dbReference>
<gene>
    <name evidence="2" type="ORF">ACFSX5_13860</name>
</gene>
<comment type="caution">
    <text evidence="2">The sequence shown here is derived from an EMBL/GenBank/DDBJ whole genome shotgun (WGS) entry which is preliminary data.</text>
</comment>
<dbReference type="GO" id="GO:0016787">
    <property type="term" value="F:hydrolase activity"/>
    <property type="evidence" value="ECO:0007669"/>
    <property type="project" value="UniProtKB-KW"/>
</dbReference>
<dbReference type="InterPro" id="IPR013830">
    <property type="entry name" value="SGNH_hydro"/>
</dbReference>
<keyword evidence="3" id="KW-1185">Reference proteome</keyword>
<dbReference type="InterPro" id="IPR036514">
    <property type="entry name" value="SGNH_hydro_sf"/>
</dbReference>
<evidence type="ECO:0000259" key="1">
    <source>
        <dbReference type="Pfam" id="PF13472"/>
    </source>
</evidence>